<keyword evidence="7" id="KW-1185">Reference proteome</keyword>
<dbReference type="PANTHER" id="PTHR21240:SF28">
    <property type="entry name" value="ISO-OROTATE DECARBOXYLASE (EUROFUNG)"/>
    <property type="match status" value="1"/>
</dbReference>
<dbReference type="GO" id="GO:0016812">
    <property type="term" value="F:hydrolase activity, acting on carbon-nitrogen (but not peptide) bonds, in cyclic amides"/>
    <property type="evidence" value="ECO:0007669"/>
    <property type="project" value="InterPro"/>
</dbReference>
<dbReference type="GO" id="GO:0046872">
    <property type="term" value="F:metal ion binding"/>
    <property type="evidence" value="ECO:0007669"/>
    <property type="project" value="UniProtKB-KW"/>
</dbReference>
<dbReference type="GO" id="GO:0005737">
    <property type="term" value="C:cytoplasm"/>
    <property type="evidence" value="ECO:0007669"/>
    <property type="project" value="TreeGrafter"/>
</dbReference>
<gene>
    <name evidence="6" type="ORF">H8707_04225</name>
</gene>
<dbReference type="InterPro" id="IPR032466">
    <property type="entry name" value="Metal_Hydrolase"/>
</dbReference>
<accession>A0A926IJN9</accession>
<protein>
    <submittedName>
        <fullName evidence="6">Amidohydrolase</fullName>
    </submittedName>
</protein>
<organism evidence="6 7">
    <name type="scientific">Paratissierella segnis</name>
    <dbReference type="NCBI Taxonomy" id="2763679"/>
    <lineage>
        <taxon>Bacteria</taxon>
        <taxon>Bacillati</taxon>
        <taxon>Bacillota</taxon>
        <taxon>Tissierellia</taxon>
        <taxon>Tissierellales</taxon>
        <taxon>Tissierellaceae</taxon>
        <taxon>Paratissierella</taxon>
    </lineage>
</organism>
<evidence type="ECO:0000256" key="3">
    <source>
        <dbReference type="ARBA" id="ARBA00022801"/>
    </source>
</evidence>
<evidence type="ECO:0000259" key="5">
    <source>
        <dbReference type="Pfam" id="PF04909"/>
    </source>
</evidence>
<name>A0A926IJN9_9FIRM</name>
<evidence type="ECO:0000313" key="7">
    <source>
        <dbReference type="Proteomes" id="UP000601171"/>
    </source>
</evidence>
<evidence type="ECO:0000256" key="2">
    <source>
        <dbReference type="ARBA" id="ARBA00022723"/>
    </source>
</evidence>
<dbReference type="CDD" id="cd01292">
    <property type="entry name" value="metallo-dependent_hydrolases"/>
    <property type="match status" value="1"/>
</dbReference>
<evidence type="ECO:0000256" key="1">
    <source>
        <dbReference type="ARBA" id="ARBA00002368"/>
    </source>
</evidence>
<evidence type="ECO:0000313" key="6">
    <source>
        <dbReference type="EMBL" id="MBC8587445.1"/>
    </source>
</evidence>
<dbReference type="RefSeq" id="WP_262428905.1">
    <property type="nucleotide sequence ID" value="NZ_JACRTG010000011.1"/>
</dbReference>
<dbReference type="SUPFAM" id="SSF51556">
    <property type="entry name" value="Metallo-dependent hydrolases"/>
    <property type="match status" value="1"/>
</dbReference>
<dbReference type="Proteomes" id="UP000601171">
    <property type="component" value="Unassembled WGS sequence"/>
</dbReference>
<reference evidence="6" key="1">
    <citation type="submission" date="2020-08" db="EMBL/GenBank/DDBJ databases">
        <title>Genome public.</title>
        <authorList>
            <person name="Liu C."/>
            <person name="Sun Q."/>
        </authorList>
    </citation>
    <scope>NUCLEOTIDE SEQUENCE</scope>
    <source>
        <strain evidence="6">BX21</strain>
    </source>
</reference>
<dbReference type="InterPro" id="IPR032465">
    <property type="entry name" value="ACMSD"/>
</dbReference>
<comment type="function">
    <text evidence="1">Catalyzes the reversible cyclization of carbamoyl aspartate to dihydroorotate.</text>
</comment>
<keyword evidence="2" id="KW-0479">Metal-binding</keyword>
<dbReference type="PROSITE" id="PS00482">
    <property type="entry name" value="DIHYDROOROTASE_1"/>
    <property type="match status" value="1"/>
</dbReference>
<dbReference type="GO" id="GO:0019748">
    <property type="term" value="P:secondary metabolic process"/>
    <property type="evidence" value="ECO:0007669"/>
    <property type="project" value="TreeGrafter"/>
</dbReference>
<dbReference type="GO" id="GO:0016831">
    <property type="term" value="F:carboxy-lyase activity"/>
    <property type="evidence" value="ECO:0007669"/>
    <property type="project" value="InterPro"/>
</dbReference>
<feature type="domain" description="Amidohydrolase-related" evidence="5">
    <location>
        <begin position="51"/>
        <end position="252"/>
    </location>
</feature>
<comment type="caution">
    <text evidence="6">The sequence shown here is derived from an EMBL/GenBank/DDBJ whole genome shotgun (WGS) entry which is preliminary data.</text>
</comment>
<dbReference type="Pfam" id="PF04909">
    <property type="entry name" value="Amidohydro_2"/>
    <property type="match status" value="1"/>
</dbReference>
<dbReference type="EMBL" id="JACRTG010000011">
    <property type="protein sequence ID" value="MBC8587445.1"/>
    <property type="molecule type" value="Genomic_DNA"/>
</dbReference>
<keyword evidence="4" id="KW-0456">Lyase</keyword>
<dbReference type="Gene3D" id="3.20.20.140">
    <property type="entry name" value="Metal-dependent hydrolases"/>
    <property type="match status" value="1"/>
</dbReference>
<dbReference type="InterPro" id="IPR006680">
    <property type="entry name" value="Amidohydro-rel"/>
</dbReference>
<sequence>MIIDFHVHIREGRGEVKEFLKGMDANNIDMAVVHPIVPGSDDLGYSDNKFVGKLVKQYPDRLMGFACVVPYEEGAADELERAIVDYNLKGLKLHPPIQNFSLEDPCMSPLIEKCIELDVPILIHTGPINSRTSRMALASSLPIDDLAIRYPEAKFVIAHGDPFGIDPTLVAKHENVYMDTTIVFSEYVEAFPQIAKLTYKRMRKNDRIIFGTDTNPLRTYRFAENLNPLLSMDIPKEDKDLLFAGNAKRLLKIE</sequence>
<dbReference type="InterPro" id="IPR002195">
    <property type="entry name" value="Dihydroorotase_CS"/>
</dbReference>
<dbReference type="PANTHER" id="PTHR21240">
    <property type="entry name" value="2-AMINO-3-CARBOXYLMUCONATE-6-SEMIALDEHYDE DECARBOXYLASE"/>
    <property type="match status" value="1"/>
</dbReference>
<dbReference type="AlphaFoldDB" id="A0A926IJN9"/>
<keyword evidence="3" id="KW-0378">Hydrolase</keyword>
<proteinExistence type="predicted"/>
<evidence type="ECO:0000256" key="4">
    <source>
        <dbReference type="ARBA" id="ARBA00023239"/>
    </source>
</evidence>